<dbReference type="GO" id="GO:0004596">
    <property type="term" value="F:protein-N-terminal amino-acid acetyltransferase activity"/>
    <property type="evidence" value="ECO:0007669"/>
    <property type="project" value="InterPro"/>
</dbReference>
<evidence type="ECO:0000256" key="1">
    <source>
        <dbReference type="ARBA" id="ARBA00022679"/>
    </source>
</evidence>
<dbReference type="EMBL" id="HBKQ01009263">
    <property type="protein sequence ID" value="CAE2215296.1"/>
    <property type="molecule type" value="Transcribed_RNA"/>
</dbReference>
<dbReference type="Gene3D" id="3.40.630.30">
    <property type="match status" value="1"/>
</dbReference>
<dbReference type="SUPFAM" id="SSF55729">
    <property type="entry name" value="Acyl-CoA N-acyltransferases (Nat)"/>
    <property type="match status" value="1"/>
</dbReference>
<evidence type="ECO:0000256" key="3">
    <source>
        <dbReference type="ARBA" id="ARBA00024025"/>
    </source>
</evidence>
<evidence type="ECO:0000256" key="2">
    <source>
        <dbReference type="ARBA" id="ARBA00023315"/>
    </source>
</evidence>
<dbReference type="InterPro" id="IPR000182">
    <property type="entry name" value="GNAT_dom"/>
</dbReference>
<dbReference type="InterPro" id="IPR044542">
    <property type="entry name" value="NAA30-like"/>
</dbReference>
<evidence type="ECO:0000256" key="4">
    <source>
        <dbReference type="SAM" id="MobiDB-lite"/>
    </source>
</evidence>
<dbReference type="AlphaFoldDB" id="A0A7S4I0W5"/>
<evidence type="ECO:0000259" key="5">
    <source>
        <dbReference type="PROSITE" id="PS51186"/>
    </source>
</evidence>
<dbReference type="PANTHER" id="PTHR45896:SF1">
    <property type="entry name" value="N-ALPHA-ACETYLTRANSFERASE 30"/>
    <property type="match status" value="1"/>
</dbReference>
<gene>
    <name evidence="6" type="ORF">OAUR00152_LOCUS6194</name>
</gene>
<keyword evidence="1" id="KW-0808">Transferase</keyword>
<name>A0A7S4I0W5_9STRA</name>
<dbReference type="PANTHER" id="PTHR45896">
    <property type="entry name" value="N-ALPHA-ACETYLTRANSFERASE 30"/>
    <property type="match status" value="1"/>
</dbReference>
<accession>A0A7S4I0W5</accession>
<feature type="compositionally biased region" description="Basic and acidic residues" evidence="4">
    <location>
        <begin position="1"/>
        <end position="11"/>
    </location>
</feature>
<dbReference type="PROSITE" id="PS51186">
    <property type="entry name" value="GNAT"/>
    <property type="match status" value="1"/>
</dbReference>
<comment type="similarity">
    <text evidence="3">Belongs to the acetyltransferase family. MAK3 subfamily.</text>
</comment>
<dbReference type="CDD" id="cd04301">
    <property type="entry name" value="NAT_SF"/>
    <property type="match status" value="1"/>
</dbReference>
<keyword evidence="2" id="KW-0012">Acyltransferase</keyword>
<reference evidence="6" key="1">
    <citation type="submission" date="2021-01" db="EMBL/GenBank/DDBJ databases">
        <authorList>
            <person name="Corre E."/>
            <person name="Pelletier E."/>
            <person name="Niang G."/>
            <person name="Scheremetjew M."/>
            <person name="Finn R."/>
            <person name="Kale V."/>
            <person name="Holt S."/>
            <person name="Cochrane G."/>
            <person name="Meng A."/>
            <person name="Brown T."/>
            <person name="Cohen L."/>
        </authorList>
    </citation>
    <scope>NUCLEOTIDE SEQUENCE</scope>
    <source>
        <strain evidence="6">Isolate 1302-5</strain>
    </source>
</reference>
<dbReference type="Pfam" id="PF00583">
    <property type="entry name" value="Acetyltransf_1"/>
    <property type="match status" value="1"/>
</dbReference>
<dbReference type="GO" id="GO:0031417">
    <property type="term" value="C:NatC complex"/>
    <property type="evidence" value="ECO:0007669"/>
    <property type="project" value="TreeGrafter"/>
</dbReference>
<feature type="domain" description="N-acetyltransferase" evidence="5">
    <location>
        <begin position="148"/>
        <end position="291"/>
    </location>
</feature>
<evidence type="ECO:0000313" key="6">
    <source>
        <dbReference type="EMBL" id="CAE2215296.1"/>
    </source>
</evidence>
<protein>
    <recommendedName>
        <fullName evidence="5">N-acetyltransferase domain-containing protein</fullName>
    </recommendedName>
</protein>
<feature type="region of interest" description="Disordered" evidence="4">
    <location>
        <begin position="169"/>
        <end position="202"/>
    </location>
</feature>
<dbReference type="InterPro" id="IPR016181">
    <property type="entry name" value="Acyl_CoA_acyltransferase"/>
</dbReference>
<organism evidence="6">
    <name type="scientific">Odontella aurita</name>
    <dbReference type="NCBI Taxonomy" id="265563"/>
    <lineage>
        <taxon>Eukaryota</taxon>
        <taxon>Sar</taxon>
        <taxon>Stramenopiles</taxon>
        <taxon>Ochrophyta</taxon>
        <taxon>Bacillariophyta</taxon>
        <taxon>Mediophyceae</taxon>
        <taxon>Biddulphiophycidae</taxon>
        <taxon>Eupodiscales</taxon>
        <taxon>Odontellaceae</taxon>
        <taxon>Odontella</taxon>
    </lineage>
</organism>
<proteinExistence type="inferred from homology"/>
<sequence length="291" mass="31894">MAAKKGRDNERSVASATTAGDVATNDNAMKEKVASLTLCENVPRCWGDDEEEEPLPGIKFVDYRDESDLNDVMRLVGKDLSEPYSVFTYRYFLHRFPDLCILAVPDNGEGEGNSEPVGCVVCKIDEEEVDTIPGVSVGDAAADSTADVKMENESAVNVASVAAAVTASEADVSHSGKGTDAAADTSRGAAEKKKPKAVIPSSKKQTKLSGYMAMLAVDTSYRHKGIGTALVRRVVRRMRRKGCSSVTLETEVSNKAAMRLYEERLGFIREELLVRYYLNWGDAYRLRLWFD</sequence>
<feature type="region of interest" description="Disordered" evidence="4">
    <location>
        <begin position="1"/>
        <end position="26"/>
    </location>
</feature>